<evidence type="ECO:0000256" key="1">
    <source>
        <dbReference type="ARBA" id="ARBA00022722"/>
    </source>
</evidence>
<evidence type="ECO:0000256" key="6">
    <source>
        <dbReference type="ARBA" id="ARBA00023180"/>
    </source>
</evidence>
<evidence type="ECO:0000313" key="8">
    <source>
        <dbReference type="EMBL" id="MBS2098927.1"/>
    </source>
</evidence>
<keyword evidence="4" id="KW-0378">Hydrolase</keyword>
<proteinExistence type="predicted"/>
<dbReference type="Pfam" id="PF02265">
    <property type="entry name" value="S1-P1_nuclease"/>
    <property type="match status" value="1"/>
</dbReference>
<evidence type="ECO:0000256" key="3">
    <source>
        <dbReference type="ARBA" id="ARBA00022759"/>
    </source>
</evidence>
<gene>
    <name evidence="8" type="ORF">KEM10_11605</name>
</gene>
<organism evidence="8 9">
    <name type="scientific">Carboxylicivirga linearis</name>
    <dbReference type="NCBI Taxonomy" id="1628157"/>
    <lineage>
        <taxon>Bacteria</taxon>
        <taxon>Pseudomonadati</taxon>
        <taxon>Bacteroidota</taxon>
        <taxon>Bacteroidia</taxon>
        <taxon>Marinilabiliales</taxon>
        <taxon>Marinilabiliaceae</taxon>
        <taxon>Carboxylicivirga</taxon>
    </lineage>
</organism>
<evidence type="ECO:0000256" key="5">
    <source>
        <dbReference type="ARBA" id="ARBA00023157"/>
    </source>
</evidence>
<reference evidence="8 9" key="1">
    <citation type="journal article" date="2015" name="Int. J. Syst. Evol. Microbiol.">
        <title>Carboxylicivirga linearis sp. nov., isolated from a sea cucumber culture pond.</title>
        <authorList>
            <person name="Wang F.Q."/>
            <person name="Zhou Y.X."/>
            <person name="Lin X.Z."/>
            <person name="Chen G.J."/>
            <person name="Du Z.J."/>
        </authorList>
    </citation>
    <scope>NUCLEOTIDE SEQUENCE [LARGE SCALE GENOMIC DNA]</scope>
    <source>
        <strain evidence="8 9">FB218</strain>
    </source>
</reference>
<dbReference type="EMBL" id="JAGUCO010000007">
    <property type="protein sequence ID" value="MBS2098927.1"/>
    <property type="molecule type" value="Genomic_DNA"/>
</dbReference>
<sequence>MKKMRSYLLLLSVCILSVQQASAWGSTGHRAIAEIAYGQLSAKTKAKVKDILGNDYLPLFANWADEIRSDKDNPYNSLPHYVNMPLDAKYEQADKNPKGDLVSVMENMVEMLQSKTSSNEEKAIALKFIIHLVGDAHQPMHVALSEDLGGNRVEVQWFRQKSNLHKLWDEDLIDYSRLSYKELAVFAGEPQKEELREWQNISVVDWIDETHEITKNIYENLGDKNYSYVYNYQYSPVVYQQIQKAGYRLALFLNKLLE</sequence>
<dbReference type="PANTHER" id="PTHR33146">
    <property type="entry name" value="ENDONUCLEASE 4"/>
    <property type="match status" value="1"/>
</dbReference>
<dbReference type="PANTHER" id="PTHR33146:SF26">
    <property type="entry name" value="ENDONUCLEASE 4"/>
    <property type="match status" value="1"/>
</dbReference>
<accession>A0ABS5JVJ8</accession>
<keyword evidence="9" id="KW-1185">Reference proteome</keyword>
<feature type="signal peptide" evidence="7">
    <location>
        <begin position="1"/>
        <end position="23"/>
    </location>
</feature>
<evidence type="ECO:0000256" key="7">
    <source>
        <dbReference type="SAM" id="SignalP"/>
    </source>
</evidence>
<comment type="caution">
    <text evidence="8">The sequence shown here is derived from an EMBL/GenBank/DDBJ whole genome shotgun (WGS) entry which is preliminary data.</text>
</comment>
<keyword evidence="6" id="KW-0325">Glycoprotein</keyword>
<keyword evidence="5" id="KW-1015">Disulfide bond</keyword>
<evidence type="ECO:0000256" key="4">
    <source>
        <dbReference type="ARBA" id="ARBA00022801"/>
    </source>
</evidence>
<dbReference type="InterPro" id="IPR008947">
    <property type="entry name" value="PLipase_C/P1_nuclease_dom_sf"/>
</dbReference>
<dbReference type="CDD" id="cd11010">
    <property type="entry name" value="S1-P1_nuclease"/>
    <property type="match status" value="1"/>
</dbReference>
<keyword evidence="3" id="KW-0255">Endonuclease</keyword>
<dbReference type="Proteomes" id="UP000708576">
    <property type="component" value="Unassembled WGS sequence"/>
</dbReference>
<dbReference type="Gene3D" id="1.10.575.10">
    <property type="entry name" value="P1 Nuclease"/>
    <property type="match status" value="1"/>
</dbReference>
<dbReference type="SUPFAM" id="SSF48537">
    <property type="entry name" value="Phospholipase C/P1 nuclease"/>
    <property type="match status" value="1"/>
</dbReference>
<name>A0ABS5JVJ8_9BACT</name>
<feature type="chain" id="PRO_5045643866" evidence="7">
    <location>
        <begin position="24"/>
        <end position="258"/>
    </location>
</feature>
<keyword evidence="2" id="KW-0479">Metal-binding</keyword>
<dbReference type="InterPro" id="IPR003154">
    <property type="entry name" value="S1/P1nuclease"/>
</dbReference>
<keyword evidence="1" id="KW-0540">Nuclease</keyword>
<keyword evidence="7" id="KW-0732">Signal</keyword>
<evidence type="ECO:0000313" key="9">
    <source>
        <dbReference type="Proteomes" id="UP000708576"/>
    </source>
</evidence>
<evidence type="ECO:0000256" key="2">
    <source>
        <dbReference type="ARBA" id="ARBA00022723"/>
    </source>
</evidence>
<dbReference type="RefSeq" id="WP_212216171.1">
    <property type="nucleotide sequence ID" value="NZ_JAGUCO010000007.1"/>
</dbReference>
<protein>
    <submittedName>
        <fullName evidence="8">S1/P1 nuclease</fullName>
    </submittedName>
</protein>